<dbReference type="Proteomes" id="UP000248806">
    <property type="component" value="Unassembled WGS sequence"/>
</dbReference>
<keyword evidence="3" id="KW-1185">Reference proteome</keyword>
<dbReference type="EMBL" id="QKUF01000023">
    <property type="protein sequence ID" value="PZW24055.1"/>
    <property type="molecule type" value="Genomic_DNA"/>
</dbReference>
<dbReference type="AlphaFoldDB" id="A0A326UDJ7"/>
<feature type="transmembrane region" description="Helical" evidence="1">
    <location>
        <begin position="63"/>
        <end position="87"/>
    </location>
</feature>
<gene>
    <name evidence="2" type="ORF">EI42_04746</name>
</gene>
<dbReference type="RefSeq" id="WP_111325052.1">
    <property type="nucleotide sequence ID" value="NZ_BIFX01000002.1"/>
</dbReference>
<feature type="transmembrane region" description="Helical" evidence="1">
    <location>
        <begin position="6"/>
        <end position="27"/>
    </location>
</feature>
<feature type="transmembrane region" description="Helical" evidence="1">
    <location>
        <begin position="39"/>
        <end position="57"/>
    </location>
</feature>
<protein>
    <submittedName>
        <fullName evidence="2">Uncharacterized protein</fullName>
    </submittedName>
</protein>
<reference evidence="2 3" key="1">
    <citation type="submission" date="2018-06" db="EMBL/GenBank/DDBJ databases">
        <title>Genomic Encyclopedia of Archaeal and Bacterial Type Strains, Phase II (KMG-II): from individual species to whole genera.</title>
        <authorList>
            <person name="Goeker M."/>
        </authorList>
    </citation>
    <scope>NUCLEOTIDE SEQUENCE [LARGE SCALE GENOMIC DNA]</scope>
    <source>
        <strain evidence="2 3">ATCC BAA-1881</strain>
    </source>
</reference>
<keyword evidence="1" id="KW-0472">Membrane</keyword>
<name>A0A326UDJ7_THEHA</name>
<comment type="caution">
    <text evidence="2">The sequence shown here is derived from an EMBL/GenBank/DDBJ whole genome shotgun (WGS) entry which is preliminary data.</text>
</comment>
<organism evidence="2 3">
    <name type="scientific">Thermosporothrix hazakensis</name>
    <dbReference type="NCBI Taxonomy" id="644383"/>
    <lineage>
        <taxon>Bacteria</taxon>
        <taxon>Bacillati</taxon>
        <taxon>Chloroflexota</taxon>
        <taxon>Ktedonobacteria</taxon>
        <taxon>Ktedonobacterales</taxon>
        <taxon>Thermosporotrichaceae</taxon>
        <taxon>Thermosporothrix</taxon>
    </lineage>
</organism>
<keyword evidence="1" id="KW-0812">Transmembrane</keyword>
<sequence>MIQAQQVPYYVGFGFLIFFLAGLFLQVRYGEANTKENTFLWTYSAVPLVVFLLFVLREAYLHISWSIVASLLAGIMLVVCGVNLLAFSKRNKS</sequence>
<keyword evidence="1" id="KW-1133">Transmembrane helix</keyword>
<proteinExistence type="predicted"/>
<evidence type="ECO:0000313" key="2">
    <source>
        <dbReference type="EMBL" id="PZW24055.1"/>
    </source>
</evidence>
<evidence type="ECO:0000256" key="1">
    <source>
        <dbReference type="SAM" id="Phobius"/>
    </source>
</evidence>
<accession>A0A326UDJ7</accession>
<evidence type="ECO:0000313" key="3">
    <source>
        <dbReference type="Proteomes" id="UP000248806"/>
    </source>
</evidence>